<dbReference type="PANTHER" id="PTHR30537:SF5">
    <property type="entry name" value="HTH-TYPE TRANSCRIPTIONAL ACTIVATOR TTDR-RELATED"/>
    <property type="match status" value="1"/>
</dbReference>
<dbReference type="InterPro" id="IPR005119">
    <property type="entry name" value="LysR_subst-bd"/>
</dbReference>
<dbReference type="GO" id="GO:0043565">
    <property type="term" value="F:sequence-specific DNA binding"/>
    <property type="evidence" value="ECO:0007669"/>
    <property type="project" value="TreeGrafter"/>
</dbReference>
<keyword evidence="2" id="KW-0805">Transcription regulation</keyword>
<dbReference type="InterPro" id="IPR058163">
    <property type="entry name" value="LysR-type_TF_proteobact-type"/>
</dbReference>
<gene>
    <name evidence="6" type="primary">dmlR_7</name>
    <name evidence="6" type="ORF">NCTC11466_01103</name>
</gene>
<accession>A0A3S4JA21</accession>
<keyword evidence="4" id="KW-0804">Transcription</keyword>
<dbReference type="PROSITE" id="PS50931">
    <property type="entry name" value="HTH_LYSR"/>
    <property type="match status" value="1"/>
</dbReference>
<feature type="domain" description="HTH lysR-type" evidence="5">
    <location>
        <begin position="8"/>
        <end position="59"/>
    </location>
</feature>
<dbReference type="CDD" id="cd08422">
    <property type="entry name" value="PBP2_CrgA_like"/>
    <property type="match status" value="1"/>
</dbReference>
<evidence type="ECO:0000259" key="5">
    <source>
        <dbReference type="PROSITE" id="PS50931"/>
    </source>
</evidence>
<evidence type="ECO:0000256" key="2">
    <source>
        <dbReference type="ARBA" id="ARBA00023015"/>
    </source>
</evidence>
<dbReference type="SUPFAM" id="SSF53850">
    <property type="entry name" value="Periplasmic binding protein-like II"/>
    <property type="match status" value="1"/>
</dbReference>
<keyword evidence="7" id="KW-1185">Reference proteome</keyword>
<protein>
    <submittedName>
        <fullName evidence="6">D-malate degradation protein R</fullName>
    </submittedName>
</protein>
<evidence type="ECO:0000256" key="1">
    <source>
        <dbReference type="ARBA" id="ARBA00009437"/>
    </source>
</evidence>
<dbReference type="InterPro" id="IPR036390">
    <property type="entry name" value="WH_DNA-bd_sf"/>
</dbReference>
<dbReference type="KEGG" id="clap:NCTC11466_01103"/>
<dbReference type="GO" id="GO:0003700">
    <property type="term" value="F:DNA-binding transcription factor activity"/>
    <property type="evidence" value="ECO:0007669"/>
    <property type="project" value="InterPro"/>
</dbReference>
<proteinExistence type="inferred from homology"/>
<dbReference type="Gene3D" id="3.40.190.290">
    <property type="match status" value="1"/>
</dbReference>
<evidence type="ECO:0000313" key="7">
    <source>
        <dbReference type="Proteomes" id="UP000274122"/>
    </source>
</evidence>
<dbReference type="Pfam" id="PF03466">
    <property type="entry name" value="LysR_substrate"/>
    <property type="match status" value="1"/>
</dbReference>
<dbReference type="Pfam" id="PF00126">
    <property type="entry name" value="HTH_1"/>
    <property type="match status" value="1"/>
</dbReference>
<dbReference type="EMBL" id="LR134201">
    <property type="protein sequence ID" value="VEB95963.1"/>
    <property type="molecule type" value="Genomic_DNA"/>
</dbReference>
<dbReference type="OrthoDB" id="8885940at2"/>
<comment type="similarity">
    <text evidence="1">Belongs to the LysR transcriptional regulatory family.</text>
</comment>
<evidence type="ECO:0000313" key="6">
    <source>
        <dbReference type="EMBL" id="VEB95963.1"/>
    </source>
</evidence>
<dbReference type="PANTHER" id="PTHR30537">
    <property type="entry name" value="HTH-TYPE TRANSCRIPTIONAL REGULATOR"/>
    <property type="match status" value="1"/>
</dbReference>
<evidence type="ECO:0000256" key="3">
    <source>
        <dbReference type="ARBA" id="ARBA00023125"/>
    </source>
</evidence>
<dbReference type="Proteomes" id="UP000274122">
    <property type="component" value="Chromosome"/>
</dbReference>
<dbReference type="GO" id="GO:0006351">
    <property type="term" value="P:DNA-templated transcription"/>
    <property type="evidence" value="ECO:0007669"/>
    <property type="project" value="TreeGrafter"/>
</dbReference>
<sequence length="295" mass="33071">MERLECDRMFIAVFELGSFAKAAERRRTSPAQASRLISRLEHYLSVQLFKRTTRALFPTDVGKVYYEKIKILLEELDSLDTAILDNAIAPSGRLRLSAPISFGSTQLTPLLTQFAHQYPEINLDVHFSDRMVQLVDEGFDLAVRIGNLPDSSMISRKLYDSRILCLASPAYIAANGEPVTPHDLLNHRCVVDTNFKDPFNWLFNRIGNPYTVKITGHLSFSSAEACLVAVKSGLGITRVPDFVADAELRNGEVITVLQKEASTVGVYIIYPPARMLSGKVRALVDFLAEHYKHRL</sequence>
<dbReference type="AlphaFoldDB" id="A0A3S4JA21"/>
<dbReference type="InterPro" id="IPR036388">
    <property type="entry name" value="WH-like_DNA-bd_sf"/>
</dbReference>
<name>A0A3S4JA21_9ENTR</name>
<organism evidence="6 7">
    <name type="scientific">Cedecea lapagei</name>
    <dbReference type="NCBI Taxonomy" id="158823"/>
    <lineage>
        <taxon>Bacteria</taxon>
        <taxon>Pseudomonadati</taxon>
        <taxon>Pseudomonadota</taxon>
        <taxon>Gammaproteobacteria</taxon>
        <taxon>Enterobacterales</taxon>
        <taxon>Enterobacteriaceae</taxon>
        <taxon>Cedecea</taxon>
    </lineage>
</organism>
<dbReference type="SUPFAM" id="SSF46785">
    <property type="entry name" value="Winged helix' DNA-binding domain"/>
    <property type="match status" value="1"/>
</dbReference>
<dbReference type="RefSeq" id="WP_126355343.1">
    <property type="nucleotide sequence ID" value="NZ_LR134201.1"/>
</dbReference>
<keyword evidence="3" id="KW-0238">DNA-binding</keyword>
<reference evidence="6 7" key="1">
    <citation type="submission" date="2018-12" db="EMBL/GenBank/DDBJ databases">
        <authorList>
            <consortium name="Pathogen Informatics"/>
        </authorList>
    </citation>
    <scope>NUCLEOTIDE SEQUENCE [LARGE SCALE GENOMIC DNA]</scope>
    <source>
        <strain evidence="6 7">NCTC11466</strain>
    </source>
</reference>
<dbReference type="InterPro" id="IPR000847">
    <property type="entry name" value="LysR_HTH_N"/>
</dbReference>
<dbReference type="Gene3D" id="1.10.10.10">
    <property type="entry name" value="Winged helix-like DNA-binding domain superfamily/Winged helix DNA-binding domain"/>
    <property type="match status" value="1"/>
</dbReference>
<evidence type="ECO:0000256" key="4">
    <source>
        <dbReference type="ARBA" id="ARBA00023163"/>
    </source>
</evidence>